<dbReference type="PaxDb" id="3880-AES99807"/>
<proteinExistence type="predicted"/>
<dbReference type="Proteomes" id="UP000002051">
    <property type="component" value="Chromosome 5"/>
</dbReference>
<evidence type="ECO:0000313" key="1">
    <source>
        <dbReference type="EMBL" id="AES99807.1"/>
    </source>
</evidence>
<organism evidence="1 3">
    <name type="scientific">Medicago truncatula</name>
    <name type="common">Barrel medic</name>
    <name type="synonym">Medicago tribuloides</name>
    <dbReference type="NCBI Taxonomy" id="3880"/>
    <lineage>
        <taxon>Eukaryota</taxon>
        <taxon>Viridiplantae</taxon>
        <taxon>Streptophyta</taxon>
        <taxon>Embryophyta</taxon>
        <taxon>Tracheophyta</taxon>
        <taxon>Spermatophyta</taxon>
        <taxon>Magnoliopsida</taxon>
        <taxon>eudicotyledons</taxon>
        <taxon>Gunneridae</taxon>
        <taxon>Pentapetalae</taxon>
        <taxon>rosids</taxon>
        <taxon>fabids</taxon>
        <taxon>Fabales</taxon>
        <taxon>Fabaceae</taxon>
        <taxon>Papilionoideae</taxon>
        <taxon>50 kb inversion clade</taxon>
        <taxon>NPAAA clade</taxon>
        <taxon>Hologalegina</taxon>
        <taxon>IRL clade</taxon>
        <taxon>Trifolieae</taxon>
        <taxon>Medicago</taxon>
    </lineage>
</organism>
<sequence>MSKLSLLKCVLYLNPAKSFAVFDVNKLLRMTKFYPNDLIDVPEVTLLLLVATASVEHVFSL</sequence>
<dbReference type="EMBL" id="CM001221">
    <property type="protein sequence ID" value="AES99807.1"/>
    <property type="molecule type" value="Genomic_DNA"/>
</dbReference>
<evidence type="ECO:0000313" key="3">
    <source>
        <dbReference type="Proteomes" id="UP000002051"/>
    </source>
</evidence>
<reference evidence="1 3" key="2">
    <citation type="journal article" date="2014" name="BMC Genomics">
        <title>An improved genome release (version Mt4.0) for the model legume Medicago truncatula.</title>
        <authorList>
            <person name="Tang H."/>
            <person name="Krishnakumar V."/>
            <person name="Bidwell S."/>
            <person name="Rosen B."/>
            <person name="Chan A."/>
            <person name="Zhou S."/>
            <person name="Gentzbittel L."/>
            <person name="Childs K.L."/>
            <person name="Yandell M."/>
            <person name="Gundlach H."/>
            <person name="Mayer K.F."/>
            <person name="Schwartz D.C."/>
            <person name="Town C.D."/>
        </authorList>
    </citation>
    <scope>GENOME REANNOTATION</scope>
    <source>
        <strain evidence="2 3">cv. Jemalong A17</strain>
    </source>
</reference>
<reference evidence="1 3" key="1">
    <citation type="journal article" date="2011" name="Nature">
        <title>The Medicago genome provides insight into the evolution of rhizobial symbioses.</title>
        <authorList>
            <person name="Young N.D."/>
            <person name="Debelle F."/>
            <person name="Oldroyd G.E."/>
            <person name="Geurts R."/>
            <person name="Cannon S.B."/>
            <person name="Udvardi M.K."/>
            <person name="Benedito V.A."/>
            <person name="Mayer K.F."/>
            <person name="Gouzy J."/>
            <person name="Schoof H."/>
            <person name="Van de Peer Y."/>
            <person name="Proost S."/>
            <person name="Cook D.R."/>
            <person name="Meyers B.C."/>
            <person name="Spannagl M."/>
            <person name="Cheung F."/>
            <person name="De Mita S."/>
            <person name="Krishnakumar V."/>
            <person name="Gundlach H."/>
            <person name="Zhou S."/>
            <person name="Mudge J."/>
            <person name="Bharti A.K."/>
            <person name="Murray J.D."/>
            <person name="Naoumkina M.A."/>
            <person name="Rosen B."/>
            <person name="Silverstein K.A."/>
            <person name="Tang H."/>
            <person name="Rombauts S."/>
            <person name="Zhao P.X."/>
            <person name="Zhou P."/>
            <person name="Barbe V."/>
            <person name="Bardou P."/>
            <person name="Bechner M."/>
            <person name="Bellec A."/>
            <person name="Berger A."/>
            <person name="Berges H."/>
            <person name="Bidwell S."/>
            <person name="Bisseling T."/>
            <person name="Choisne N."/>
            <person name="Couloux A."/>
            <person name="Denny R."/>
            <person name="Deshpande S."/>
            <person name="Dai X."/>
            <person name="Doyle J.J."/>
            <person name="Dudez A.M."/>
            <person name="Farmer A.D."/>
            <person name="Fouteau S."/>
            <person name="Franken C."/>
            <person name="Gibelin C."/>
            <person name="Gish J."/>
            <person name="Goldstein S."/>
            <person name="Gonzalez A.J."/>
            <person name="Green P.J."/>
            <person name="Hallab A."/>
            <person name="Hartog M."/>
            <person name="Hua A."/>
            <person name="Humphray S.J."/>
            <person name="Jeong D.H."/>
            <person name="Jing Y."/>
            <person name="Jocker A."/>
            <person name="Kenton S.M."/>
            <person name="Kim D.J."/>
            <person name="Klee K."/>
            <person name="Lai H."/>
            <person name="Lang C."/>
            <person name="Lin S."/>
            <person name="Macmil S.L."/>
            <person name="Magdelenat G."/>
            <person name="Matthews L."/>
            <person name="McCorrison J."/>
            <person name="Monaghan E.L."/>
            <person name="Mun J.H."/>
            <person name="Najar F.Z."/>
            <person name="Nicholson C."/>
            <person name="Noirot C."/>
            <person name="O'Bleness M."/>
            <person name="Paule C.R."/>
            <person name="Poulain J."/>
            <person name="Prion F."/>
            <person name="Qin B."/>
            <person name="Qu C."/>
            <person name="Retzel E.F."/>
            <person name="Riddle C."/>
            <person name="Sallet E."/>
            <person name="Samain S."/>
            <person name="Samson N."/>
            <person name="Sanders I."/>
            <person name="Saurat O."/>
            <person name="Scarpelli C."/>
            <person name="Schiex T."/>
            <person name="Segurens B."/>
            <person name="Severin A.J."/>
            <person name="Sherrier D.J."/>
            <person name="Shi R."/>
            <person name="Sims S."/>
            <person name="Singer S.R."/>
            <person name="Sinharoy S."/>
            <person name="Sterck L."/>
            <person name="Viollet A."/>
            <person name="Wang B.B."/>
            <person name="Wang K."/>
            <person name="Wang M."/>
            <person name="Wang X."/>
            <person name="Warfsmann J."/>
            <person name="Weissenbach J."/>
            <person name="White D.D."/>
            <person name="White J.D."/>
            <person name="Wiley G.B."/>
            <person name="Wincker P."/>
            <person name="Xing Y."/>
            <person name="Yang L."/>
            <person name="Yao Z."/>
            <person name="Ying F."/>
            <person name="Zhai J."/>
            <person name="Zhou L."/>
            <person name="Zuber A."/>
            <person name="Denarie J."/>
            <person name="Dixon R.A."/>
            <person name="May G.D."/>
            <person name="Schwartz D.C."/>
            <person name="Rogers J."/>
            <person name="Quetier F."/>
            <person name="Town C.D."/>
            <person name="Roe B.A."/>
        </authorList>
    </citation>
    <scope>NUCLEOTIDE SEQUENCE [LARGE SCALE GENOMIC DNA]</scope>
    <source>
        <strain evidence="1">A17</strain>
        <strain evidence="2 3">cv. Jemalong A17</strain>
    </source>
</reference>
<protein>
    <submittedName>
        <fullName evidence="1 2">Uncharacterized protein</fullName>
    </submittedName>
</protein>
<keyword evidence="3" id="KW-1185">Reference proteome</keyword>
<accession>G7K7H7</accession>
<evidence type="ECO:0000313" key="2">
    <source>
        <dbReference type="EnsemblPlants" id="AES99807"/>
    </source>
</evidence>
<dbReference type="EnsemblPlants" id="AES99807">
    <property type="protein sequence ID" value="AES99807"/>
    <property type="gene ID" value="MTR_5g084910"/>
</dbReference>
<dbReference type="HOGENOM" id="CLU_2926107_0_0_1"/>
<name>G7K7H7_MEDTR</name>
<dbReference type="AlphaFoldDB" id="G7K7H7"/>
<gene>
    <name evidence="1" type="ordered locus">MTR_5g084910</name>
</gene>
<reference evidence="2" key="3">
    <citation type="submission" date="2015-04" db="UniProtKB">
        <authorList>
            <consortium name="EnsemblPlants"/>
        </authorList>
    </citation>
    <scope>IDENTIFICATION</scope>
    <source>
        <strain evidence="2">cv. Jemalong A17</strain>
    </source>
</reference>